<dbReference type="PATRIC" id="fig|1405.8.peg.584"/>
<dbReference type="EMBL" id="JMQC01000008">
    <property type="protein sequence ID" value="KFN02336.1"/>
    <property type="molecule type" value="Genomic_DNA"/>
</dbReference>
<dbReference type="Pfam" id="PF00534">
    <property type="entry name" value="Glycos_transf_1"/>
    <property type="match status" value="1"/>
</dbReference>
<dbReference type="CDD" id="cd03801">
    <property type="entry name" value="GT4_PimA-like"/>
    <property type="match status" value="1"/>
</dbReference>
<reference evidence="4 5" key="1">
    <citation type="submission" date="2014-04" db="EMBL/GenBank/DDBJ databases">
        <authorList>
            <person name="Bishop-Lilly K.A."/>
            <person name="Broomall S.M."/>
            <person name="Chain P.S."/>
            <person name="Chertkov O."/>
            <person name="Coyne S.R."/>
            <person name="Daligault H.E."/>
            <person name="Davenport K.W."/>
            <person name="Erkkila T."/>
            <person name="Frey K.G."/>
            <person name="Gibbons H.S."/>
            <person name="Gu W."/>
            <person name="Jaissle J."/>
            <person name="Johnson S.L."/>
            <person name="Koroleva G.I."/>
            <person name="Ladner J.T."/>
            <person name="Lo C.-C."/>
            <person name="Minogue T.D."/>
            <person name="Munk C."/>
            <person name="Palacios G.F."/>
            <person name="Redden C.L."/>
            <person name="Rosenzweig C.N."/>
            <person name="Scholz M.B."/>
            <person name="Teshima H."/>
            <person name="Xu Y."/>
        </authorList>
    </citation>
    <scope>NUCLEOTIDE SEQUENCE [LARGE SCALE GENOMIC DNA]</scope>
    <source>
        <strain evidence="4 5">BHP</strain>
    </source>
</reference>
<dbReference type="Proteomes" id="UP000029389">
    <property type="component" value="Unassembled WGS sequence"/>
</dbReference>
<gene>
    <name evidence="4" type="ORF">DJ93_412</name>
</gene>
<dbReference type="PANTHER" id="PTHR45947:SF3">
    <property type="entry name" value="SULFOQUINOVOSYL TRANSFERASE SQD2"/>
    <property type="match status" value="1"/>
</dbReference>
<comment type="similarity">
    <text evidence="1">Belongs to the glycosyltransferase group 1 family. Glycosyltransferase 4 subfamily.</text>
</comment>
<evidence type="ECO:0000259" key="3">
    <source>
        <dbReference type="Pfam" id="PF13439"/>
    </source>
</evidence>
<feature type="domain" description="Glycosyl transferase family 1" evidence="2">
    <location>
        <begin position="245"/>
        <end position="405"/>
    </location>
</feature>
<dbReference type="InterPro" id="IPR050194">
    <property type="entry name" value="Glycosyltransferase_grp1"/>
</dbReference>
<evidence type="ECO:0000313" key="5">
    <source>
        <dbReference type="Proteomes" id="UP000029389"/>
    </source>
</evidence>
<evidence type="ECO:0000256" key="1">
    <source>
        <dbReference type="ARBA" id="ARBA00009481"/>
    </source>
</evidence>
<feature type="domain" description="Glycosyltransferase subfamily 4-like N-terminal" evidence="3">
    <location>
        <begin position="62"/>
        <end position="242"/>
    </location>
</feature>
<dbReference type="PANTHER" id="PTHR45947">
    <property type="entry name" value="SULFOQUINOVOSYL TRANSFERASE SQD2"/>
    <property type="match status" value="1"/>
</dbReference>
<dbReference type="Pfam" id="PF13439">
    <property type="entry name" value="Glyco_transf_4"/>
    <property type="match status" value="1"/>
</dbReference>
<accession>A0A090ZDJ6</accession>
<evidence type="ECO:0000313" key="4">
    <source>
        <dbReference type="EMBL" id="KFN02336.1"/>
    </source>
</evidence>
<comment type="caution">
    <text evidence="4">The sequence shown here is derived from an EMBL/GenBank/DDBJ whole genome shotgun (WGS) entry which is preliminary data.</text>
</comment>
<dbReference type="InterPro" id="IPR028098">
    <property type="entry name" value="Glyco_trans_4-like_N"/>
</dbReference>
<evidence type="ECO:0000259" key="2">
    <source>
        <dbReference type="Pfam" id="PF00534"/>
    </source>
</evidence>
<keyword evidence="4" id="KW-0808">Transferase</keyword>
<organism evidence="4 5">
    <name type="scientific">Bacillus clarus</name>
    <dbReference type="NCBI Taxonomy" id="2338372"/>
    <lineage>
        <taxon>Bacteria</taxon>
        <taxon>Bacillati</taxon>
        <taxon>Bacillota</taxon>
        <taxon>Bacilli</taxon>
        <taxon>Bacillales</taxon>
        <taxon>Bacillaceae</taxon>
        <taxon>Bacillus</taxon>
        <taxon>Bacillus cereus group</taxon>
    </lineage>
</organism>
<dbReference type="Gene3D" id="3.40.50.2000">
    <property type="entry name" value="Glycogen Phosphorylase B"/>
    <property type="match status" value="2"/>
</dbReference>
<protein>
    <submittedName>
        <fullName evidence="4">Glycosyl transferases group 1 family protein</fullName>
    </submittedName>
</protein>
<dbReference type="GO" id="GO:0016757">
    <property type="term" value="F:glycosyltransferase activity"/>
    <property type="evidence" value="ECO:0007669"/>
    <property type="project" value="InterPro"/>
</dbReference>
<name>A0A090ZDJ6_9BACI</name>
<dbReference type="AlphaFoldDB" id="A0A090ZDJ6"/>
<sequence length="428" mass="49506">MDLKMNYPLHESLVKVMDAYYKVENRVEYLINPLQSFRPEKATMKKNMKILYVTFLKYPNTGGLANYITTLKTGFEKCGHEIKILSPLQMPIEYFERKIPQEAQNIRFFLKKRYGISNEKIIKNVSFLNVFAEFLQGQNLEEYDIFHAQDLFAIFIMGQLNERYRKPLFFTPHGHFTKSRLKFDKIQRGSIEEIHFREIEKQGIRAANQIITISNSFHEPLQEYGAKKEQLITVHTGINLEKIVTVKKKDEEKILICCVARLSPRKGHDILLKALSEMKVSLSNVEVWIVGDGSMRSELERQAQILGLENVKFLGKRTDIAEILAISDIYILPTINDNFPLSILEAMFSGKAIITTNCGGIVEMIQNRKTGIICEPGNVSQITESLTLLLQNKRLRSYLGKNAKEYADRNFTQAIMVSKIEEIYRRYV</sequence>
<dbReference type="InterPro" id="IPR001296">
    <property type="entry name" value="Glyco_trans_1"/>
</dbReference>
<proteinExistence type="inferred from homology"/>
<dbReference type="SUPFAM" id="SSF53756">
    <property type="entry name" value="UDP-Glycosyltransferase/glycogen phosphorylase"/>
    <property type="match status" value="1"/>
</dbReference>